<dbReference type="PANTHER" id="PTHR47481">
    <property type="match status" value="1"/>
</dbReference>
<evidence type="ECO:0000256" key="1">
    <source>
        <dbReference type="SAM" id="SignalP"/>
    </source>
</evidence>
<sequence>MICWASLMAQLLVLPKPSCNLVLQHLSPTLSASYGNDKIISFSMPFLHQSHGLLLHLSPLQHLLMKHAIKIIIDDLALMGYPLSEDEIILYVLNGLGNDFKEISAAIRAKDSPVTFEELHDKLQDQETLLKQDNTSRETPPIIA</sequence>
<evidence type="ECO:0000313" key="2">
    <source>
        <dbReference type="EMBL" id="RVW64260.1"/>
    </source>
</evidence>
<evidence type="ECO:0000313" key="3">
    <source>
        <dbReference type="Proteomes" id="UP000288805"/>
    </source>
</evidence>
<proteinExistence type="predicted"/>
<name>A0A438FWD3_VITVI</name>
<dbReference type="PANTHER" id="PTHR47481:SF31">
    <property type="entry name" value="OS01G0873500 PROTEIN"/>
    <property type="match status" value="1"/>
</dbReference>
<feature type="signal peptide" evidence="1">
    <location>
        <begin position="1"/>
        <end position="20"/>
    </location>
</feature>
<protein>
    <recommendedName>
        <fullName evidence="4">Retrovirus-related Pol polyprotein from transposon RE1</fullName>
    </recommendedName>
</protein>
<keyword evidence="1" id="KW-0732">Signal</keyword>
<evidence type="ECO:0008006" key="4">
    <source>
        <dbReference type="Google" id="ProtNLM"/>
    </source>
</evidence>
<dbReference type="AlphaFoldDB" id="A0A438FWD3"/>
<feature type="chain" id="PRO_5019389440" description="Retrovirus-related Pol polyprotein from transposon RE1" evidence="1">
    <location>
        <begin position="21"/>
        <end position="144"/>
    </location>
</feature>
<comment type="caution">
    <text evidence="2">The sequence shown here is derived from an EMBL/GenBank/DDBJ whole genome shotgun (WGS) entry which is preliminary data.</text>
</comment>
<dbReference type="Proteomes" id="UP000288805">
    <property type="component" value="Unassembled WGS sequence"/>
</dbReference>
<reference evidence="2 3" key="1">
    <citation type="journal article" date="2018" name="PLoS Genet.">
        <title>Population sequencing reveals clonal diversity and ancestral inbreeding in the grapevine cultivar Chardonnay.</title>
        <authorList>
            <person name="Roach M.J."/>
            <person name="Johnson D.L."/>
            <person name="Bohlmann J."/>
            <person name="van Vuuren H.J."/>
            <person name="Jones S.J."/>
            <person name="Pretorius I.S."/>
            <person name="Schmidt S.A."/>
            <person name="Borneman A.R."/>
        </authorList>
    </citation>
    <scope>NUCLEOTIDE SEQUENCE [LARGE SCALE GENOMIC DNA]</scope>
    <source>
        <strain evidence="3">cv. Chardonnay</strain>
        <tissue evidence="2">Leaf</tissue>
    </source>
</reference>
<gene>
    <name evidence="2" type="ORF">CK203_052308</name>
</gene>
<dbReference type="EMBL" id="QGNW01000723">
    <property type="protein sequence ID" value="RVW64260.1"/>
    <property type="molecule type" value="Genomic_DNA"/>
</dbReference>
<organism evidence="2 3">
    <name type="scientific">Vitis vinifera</name>
    <name type="common">Grape</name>
    <dbReference type="NCBI Taxonomy" id="29760"/>
    <lineage>
        <taxon>Eukaryota</taxon>
        <taxon>Viridiplantae</taxon>
        <taxon>Streptophyta</taxon>
        <taxon>Embryophyta</taxon>
        <taxon>Tracheophyta</taxon>
        <taxon>Spermatophyta</taxon>
        <taxon>Magnoliopsida</taxon>
        <taxon>eudicotyledons</taxon>
        <taxon>Gunneridae</taxon>
        <taxon>Pentapetalae</taxon>
        <taxon>rosids</taxon>
        <taxon>Vitales</taxon>
        <taxon>Vitaceae</taxon>
        <taxon>Viteae</taxon>
        <taxon>Vitis</taxon>
    </lineage>
</organism>
<accession>A0A438FWD3</accession>